<keyword evidence="1" id="KW-1133">Transmembrane helix</keyword>
<dbReference type="PANTHER" id="PTHR30121:SF6">
    <property type="entry name" value="SLR6007 PROTEIN"/>
    <property type="match status" value="1"/>
</dbReference>
<reference evidence="4 5" key="1">
    <citation type="submission" date="2018-06" db="EMBL/GenBank/DDBJ databases">
        <title>Extensive metabolic versatility and redundancy in microbially diverse, dynamic hydrothermal sediments.</title>
        <authorList>
            <person name="Dombrowski N."/>
            <person name="Teske A."/>
            <person name="Baker B.J."/>
        </authorList>
    </citation>
    <scope>NUCLEOTIDE SEQUENCE [LARGE SCALE GENOMIC DNA]</scope>
    <source>
        <strain evidence="4">B79_G16</strain>
    </source>
</reference>
<dbReference type="Gene3D" id="3.40.50.300">
    <property type="entry name" value="P-loop containing nucleotide triphosphate hydrolases"/>
    <property type="match status" value="2"/>
</dbReference>
<dbReference type="Pfam" id="PF26449">
    <property type="entry name" value="DUF8128"/>
    <property type="match status" value="1"/>
</dbReference>
<evidence type="ECO:0000256" key="1">
    <source>
        <dbReference type="SAM" id="Phobius"/>
    </source>
</evidence>
<evidence type="ECO:0000259" key="3">
    <source>
        <dbReference type="Pfam" id="PF26449"/>
    </source>
</evidence>
<proteinExistence type="predicted"/>
<dbReference type="InterPro" id="IPR051162">
    <property type="entry name" value="T4SS_component"/>
</dbReference>
<dbReference type="CDD" id="cd01127">
    <property type="entry name" value="TrwB_TraG_TraD_VirD4"/>
    <property type="match status" value="1"/>
</dbReference>
<dbReference type="SUPFAM" id="SSF52540">
    <property type="entry name" value="P-loop containing nucleoside triphosphate hydrolases"/>
    <property type="match status" value="1"/>
</dbReference>
<gene>
    <name evidence="4" type="ORF">DRH29_00240</name>
</gene>
<name>A0A420ZDY7_UNCK3</name>
<evidence type="ECO:0000259" key="2">
    <source>
        <dbReference type="Pfam" id="PF10412"/>
    </source>
</evidence>
<evidence type="ECO:0008006" key="6">
    <source>
        <dbReference type="Google" id="ProtNLM"/>
    </source>
</evidence>
<evidence type="ECO:0000313" key="5">
    <source>
        <dbReference type="Proteomes" id="UP000281261"/>
    </source>
</evidence>
<protein>
    <recommendedName>
        <fullName evidence="6">Type IV secretion system coupling protein TraD DNA-binding domain-containing protein</fullName>
    </recommendedName>
</protein>
<dbReference type="InterPro" id="IPR058441">
    <property type="entry name" value="DUF8128"/>
</dbReference>
<dbReference type="PANTHER" id="PTHR30121">
    <property type="entry name" value="UNCHARACTERIZED PROTEIN YJGR-RELATED"/>
    <property type="match status" value="1"/>
</dbReference>
<dbReference type="AlphaFoldDB" id="A0A420ZDY7"/>
<dbReference type="Pfam" id="PF10412">
    <property type="entry name" value="TrwB_AAD_bind"/>
    <property type="match status" value="1"/>
</dbReference>
<dbReference type="InterPro" id="IPR019476">
    <property type="entry name" value="T4SS_TraD_DNA-bd"/>
</dbReference>
<feature type="domain" description="DUF8128" evidence="3">
    <location>
        <begin position="77"/>
        <end position="350"/>
    </location>
</feature>
<feature type="transmembrane region" description="Helical" evidence="1">
    <location>
        <begin position="6"/>
        <end position="23"/>
    </location>
</feature>
<accession>A0A420ZDY7</accession>
<dbReference type="Proteomes" id="UP000281261">
    <property type="component" value="Unassembled WGS sequence"/>
</dbReference>
<keyword evidence="1" id="KW-0472">Membrane</keyword>
<evidence type="ECO:0000313" key="4">
    <source>
        <dbReference type="EMBL" id="RLC37834.1"/>
    </source>
</evidence>
<dbReference type="EMBL" id="QMNG01000001">
    <property type="protein sequence ID" value="RLC37834.1"/>
    <property type="molecule type" value="Genomic_DNA"/>
</dbReference>
<keyword evidence="1" id="KW-0812">Transmembrane</keyword>
<dbReference type="InterPro" id="IPR027417">
    <property type="entry name" value="P-loop_NTPase"/>
</dbReference>
<comment type="caution">
    <text evidence="4">The sequence shown here is derived from an EMBL/GenBank/DDBJ whole genome shotgun (WGS) entry which is preliminary data.</text>
</comment>
<feature type="domain" description="Type IV secretion system coupling protein TraD DNA-binding" evidence="2">
    <location>
        <begin position="383"/>
        <end position="691"/>
    </location>
</feature>
<sequence>MFWIYLTVAIAIIAGGSWLVFNIKRRRGAPAGDDINSRVNLMITVPRGEEEEKDVKEKISPMATVMSNLANIDEVIEKRHLTFELATEGESIVFYLTVPGPLVEFVEKQITSQYPEAVVESSPYPNIFPKDGKVTAAQLALKKPAYFPIQTFEELSTDGLNALTNALSKLAQVRSGAAIQICFRPTTDKKWQNKANDVASRMQQGNFGDDNLGKEMFKEFASIIKANDDDKKEFSESKRLTGVQEEIIDAISKKAARPGFDVVIRMVAAAPDDKTAKLNLHSLVDSFLQFGSHQINQFEVNNRISKREIIKNYVLRQFGNPKDSFILNTDELATIFHLPYTGIETPNIRWVRARRLPAPDNLPKEGITIGKNIFRGMERMVKIKRDDRRRHLYMIGRTGTGKTTWMQNMALQDIINGEGVCVVDPHGEMIEWLLQRIPKDRVEDIIHFYPPDIDRPLGLNLLEAKTPTEKDMVVSEMISIFYKLFDPEGTGNFIGPVFEHYMRNIMLLLLADEASGATLIDIPRVLTDDAFREAKLAKVTDPTVMRFWKEEFEKAKKSNQHGEMLSYIISKIGRFISNQTMRNIVGQNKSSFDMRDVMDNQKILLVNLSKGLIGDINSNLLGFIIVSKLQMAALSRADMPESERKDFYLYIDEFQNVTTNSITTILSEARKYKLDLIIAHQFMAQLDEKIRDAVLGNVGSMVAFRIGVQDSEWLSEEFAPDVSETDLINIENRNAYIKLMIDGGVSRPFTMQTLPPMGRENPRISQAIRQLSRLKFGRDKRLVDSEVGKRIKFVKKMPPGPDNLPNKGF</sequence>
<organism evidence="4 5">
    <name type="scientific">candidate division Kazan bacterium</name>
    <dbReference type="NCBI Taxonomy" id="2202143"/>
    <lineage>
        <taxon>Bacteria</taxon>
        <taxon>Bacteria division Kazan-3B-28</taxon>
    </lineage>
</organism>